<reference evidence="1" key="1">
    <citation type="submission" date="2021-05" db="EMBL/GenBank/DDBJ databases">
        <authorList>
            <person name="Pietrasiak N."/>
            <person name="Ward R."/>
            <person name="Stajich J.E."/>
            <person name="Kurbessoian T."/>
        </authorList>
    </citation>
    <scope>NUCLEOTIDE SEQUENCE</scope>
    <source>
        <strain evidence="1">HA4357-MV3</strain>
    </source>
</reference>
<evidence type="ECO:0000313" key="1">
    <source>
        <dbReference type="EMBL" id="MBW4434802.1"/>
    </source>
</evidence>
<accession>A0A9E3LVF0</accession>
<name>A0A9E3LVF0_9NOST</name>
<sequence>MHLQNNDTKLELEVGYNYLSFFQKNLRNIWQEIINYLVASQELQVKQKIDRHGNHYWQAYDPTTGKSFMSGSESDMLAWIEQLYR</sequence>
<evidence type="ECO:0000313" key="2">
    <source>
        <dbReference type="Proteomes" id="UP000813215"/>
    </source>
</evidence>
<comment type="caution">
    <text evidence="1">The sequence shown here is derived from an EMBL/GenBank/DDBJ whole genome shotgun (WGS) entry which is preliminary data.</text>
</comment>
<proteinExistence type="predicted"/>
<dbReference type="Proteomes" id="UP000813215">
    <property type="component" value="Unassembled WGS sequence"/>
</dbReference>
<dbReference type="AlphaFoldDB" id="A0A9E3LVF0"/>
<protein>
    <submittedName>
        <fullName evidence="1">Uncharacterized protein</fullName>
    </submittedName>
</protein>
<organism evidence="1 2">
    <name type="scientific">Pelatocladus maniniholoensis HA4357-MV3</name>
    <dbReference type="NCBI Taxonomy" id="1117104"/>
    <lineage>
        <taxon>Bacteria</taxon>
        <taxon>Bacillati</taxon>
        <taxon>Cyanobacteriota</taxon>
        <taxon>Cyanophyceae</taxon>
        <taxon>Nostocales</taxon>
        <taxon>Nostocaceae</taxon>
        <taxon>Pelatocladus</taxon>
    </lineage>
</organism>
<dbReference type="EMBL" id="JAHHHW010000143">
    <property type="protein sequence ID" value="MBW4434802.1"/>
    <property type="molecule type" value="Genomic_DNA"/>
</dbReference>
<reference evidence="1" key="2">
    <citation type="journal article" date="2022" name="Microbiol. Resour. Announc.">
        <title>Metagenome Sequencing to Explore Phylogenomics of Terrestrial Cyanobacteria.</title>
        <authorList>
            <person name="Ward R.D."/>
            <person name="Stajich J.E."/>
            <person name="Johansen J.R."/>
            <person name="Huntemann M."/>
            <person name="Clum A."/>
            <person name="Foster B."/>
            <person name="Foster B."/>
            <person name="Roux S."/>
            <person name="Palaniappan K."/>
            <person name="Varghese N."/>
            <person name="Mukherjee S."/>
            <person name="Reddy T.B.K."/>
            <person name="Daum C."/>
            <person name="Copeland A."/>
            <person name="Chen I.A."/>
            <person name="Ivanova N.N."/>
            <person name="Kyrpides N.C."/>
            <person name="Shapiro N."/>
            <person name="Eloe-Fadrosh E.A."/>
            <person name="Pietrasiak N."/>
        </authorList>
    </citation>
    <scope>NUCLEOTIDE SEQUENCE</scope>
    <source>
        <strain evidence="1">HA4357-MV3</strain>
    </source>
</reference>
<gene>
    <name evidence="1" type="ORF">KME28_24590</name>
</gene>